<dbReference type="PANTHER" id="PTHR22780">
    <property type="entry name" value="ADAPTIN, ALPHA/GAMMA/EPSILON"/>
    <property type="match status" value="1"/>
</dbReference>
<comment type="subcellular location">
    <subcellularLocation>
        <location evidence="1">Endomembrane system</location>
    </subcellularLocation>
</comment>
<dbReference type="InterPro" id="IPR016024">
    <property type="entry name" value="ARM-type_fold"/>
</dbReference>
<name>A0AAW2YSU8_9EUKA</name>
<dbReference type="InterPro" id="IPR011989">
    <property type="entry name" value="ARM-like"/>
</dbReference>
<evidence type="ECO:0000313" key="7">
    <source>
        <dbReference type="EMBL" id="KAL0479865.1"/>
    </source>
</evidence>
<gene>
    <name evidence="7" type="ORF">AKO1_007392</name>
</gene>
<keyword evidence="2" id="KW-0813">Transport</keyword>
<dbReference type="GO" id="GO:0012505">
    <property type="term" value="C:endomembrane system"/>
    <property type="evidence" value="ECO:0007669"/>
    <property type="project" value="UniProtKB-SubCell"/>
</dbReference>
<feature type="region of interest" description="Disordered" evidence="5">
    <location>
        <begin position="307"/>
        <end position="395"/>
    </location>
</feature>
<dbReference type="EMBL" id="JAOPGA020000605">
    <property type="protein sequence ID" value="KAL0479865.1"/>
    <property type="molecule type" value="Genomic_DNA"/>
</dbReference>
<feature type="compositionally biased region" description="Low complexity" evidence="5">
    <location>
        <begin position="538"/>
        <end position="549"/>
    </location>
</feature>
<evidence type="ECO:0000259" key="6">
    <source>
        <dbReference type="SMART" id="SM01356"/>
    </source>
</evidence>
<dbReference type="Proteomes" id="UP001431209">
    <property type="component" value="Unassembled WGS sequence"/>
</dbReference>
<dbReference type="GO" id="GO:0016192">
    <property type="term" value="P:vesicle-mediated transport"/>
    <property type="evidence" value="ECO:0007669"/>
    <property type="project" value="InterPro"/>
</dbReference>
<dbReference type="SUPFAM" id="SSF48371">
    <property type="entry name" value="ARM repeat"/>
    <property type="match status" value="1"/>
</dbReference>
<dbReference type="InterPro" id="IPR028269">
    <property type="entry name" value="AP4E1_C"/>
</dbReference>
<feature type="domain" description="AP-4 complex subunit epsilon-1 C-terminal" evidence="6">
    <location>
        <begin position="769"/>
        <end position="873"/>
    </location>
</feature>
<feature type="compositionally biased region" description="Polar residues" evidence="5">
    <location>
        <begin position="374"/>
        <end position="390"/>
    </location>
</feature>
<keyword evidence="3" id="KW-0653">Protein transport</keyword>
<dbReference type="Gene3D" id="1.25.10.10">
    <property type="entry name" value="Leucine-rich Repeat Variant"/>
    <property type="match status" value="1"/>
</dbReference>
<evidence type="ECO:0000256" key="5">
    <source>
        <dbReference type="SAM" id="MobiDB-lite"/>
    </source>
</evidence>
<keyword evidence="8" id="KW-1185">Reference proteome</keyword>
<evidence type="ECO:0000256" key="4">
    <source>
        <dbReference type="ARBA" id="ARBA00023136"/>
    </source>
</evidence>
<evidence type="ECO:0000256" key="3">
    <source>
        <dbReference type="ARBA" id="ARBA00022927"/>
    </source>
</evidence>
<dbReference type="GO" id="GO:0006886">
    <property type="term" value="P:intracellular protein transport"/>
    <property type="evidence" value="ECO:0007669"/>
    <property type="project" value="InterPro"/>
</dbReference>
<protein>
    <recommendedName>
        <fullName evidence="6">AP-4 complex subunit epsilon-1 C-terminal domain-containing protein</fullName>
    </recommendedName>
</protein>
<dbReference type="Pfam" id="PF14807">
    <property type="entry name" value="AP4E_app_platf"/>
    <property type="match status" value="1"/>
</dbReference>
<dbReference type="InterPro" id="IPR050840">
    <property type="entry name" value="Adaptor_Complx_Large_Subunit"/>
</dbReference>
<feature type="region of interest" description="Disordered" evidence="5">
    <location>
        <begin position="515"/>
        <end position="549"/>
    </location>
</feature>
<keyword evidence="4" id="KW-0472">Membrane</keyword>
<proteinExistence type="predicted"/>
<evidence type="ECO:0000256" key="1">
    <source>
        <dbReference type="ARBA" id="ARBA00004308"/>
    </source>
</evidence>
<dbReference type="GO" id="GO:0030117">
    <property type="term" value="C:membrane coat"/>
    <property type="evidence" value="ECO:0007669"/>
    <property type="project" value="InterPro"/>
</dbReference>
<feature type="compositionally biased region" description="Polar residues" evidence="5">
    <location>
        <begin position="307"/>
        <end position="324"/>
    </location>
</feature>
<evidence type="ECO:0000256" key="2">
    <source>
        <dbReference type="ARBA" id="ARBA00022448"/>
    </source>
</evidence>
<evidence type="ECO:0000313" key="8">
    <source>
        <dbReference type="Proteomes" id="UP001431209"/>
    </source>
</evidence>
<reference evidence="7 8" key="1">
    <citation type="submission" date="2024-03" db="EMBL/GenBank/DDBJ databases">
        <title>The Acrasis kona genome and developmental transcriptomes reveal deep origins of eukaryotic multicellular pathways.</title>
        <authorList>
            <person name="Sheikh S."/>
            <person name="Fu C.-J."/>
            <person name="Brown M.W."/>
            <person name="Baldauf S.L."/>
        </authorList>
    </citation>
    <scope>NUCLEOTIDE SEQUENCE [LARGE SCALE GENOMIC DNA]</scope>
    <source>
        <strain evidence="7 8">ATCC MYA-3509</strain>
    </source>
</reference>
<dbReference type="InterPro" id="IPR002553">
    <property type="entry name" value="Clathrin/coatomer_adapt-like_N"/>
</dbReference>
<dbReference type="Pfam" id="PF01602">
    <property type="entry name" value="Adaptin_N"/>
    <property type="match status" value="1"/>
</dbReference>
<dbReference type="SMART" id="SM01356">
    <property type="entry name" value="AP4E_app_platf"/>
    <property type="match status" value="1"/>
</dbReference>
<comment type="caution">
    <text evidence="7">The sequence shown here is derived from an EMBL/GenBank/DDBJ whole genome shotgun (WGS) entry which is preliminary data.</text>
</comment>
<sequence>MVVIDCLEDSDDTIRRRTLSLLYTMCNANNVTVIVKKLIEFARRTMDTHMREELIQRISNLAERFCPTIFWYIDTMNTCFEIGSEYVPLRSIQNMVTVIAEGDGTEESIEDDDKMRVYCVDTFYELTEKKPVIHDLHLQVIAWVLGEYGYLSAQHSQIMIVQRLCDLVERQLENHDTKGVVISALMKLIAQTGGKLLDGVQDILSKYMNSKNVDLQQRCYEFQQLVASCTDRNRKPIMDAVLPKDGSCEDIEVDVELSWLKKYVTQAKEMGAREYLHSNQRDQLKEVVNVKRTKELNITPYSQQQPISSYAVDSSKSGSVSTYTEEQKPTSGLDPNILLKKPRRWSEWEDEEDEAPPTLNNNNNNSQSSSSSQYEPSLPSTSNNTFTTQVEEPPKRVVDAKKKKFVAGIFGNTNIDDSATTTKETKKVQVKRRNPSIKKEEIPIITNNVTSENQHQIQSSSSSSISFDQESPQVMTSKKQTTDLISLDELMGNTTPTSYKQLNSPTMREEDDLFSGTTIQHQSSSSISSNDEYHDLFSTPTTTTTTTTASSSKNFLENLWNTAPTLVPQQSLITPPQQVVVEDDDDDDLAKSAFASVLRPQQPRAKTSPIKNNDDMLLLPSNVKRESQLLTLLNQSATRANQQPVGLIKDDLLSVDQIKFWKSDSIVLALVFSTERGYSLTNITCRFQAPTKFLLSFECDAPDVRISNNNTVVIPRLDMGTSVTLLVEMKLSSFGFGLALMGTVMYSDHERQTHNQSLSVQLNVVDVMRPLVVAESEISKLWVGVSNDFIKKTTINSSSYSIQAYVEKLERDLKIKVIQIIGQEAIGAARLINIDEKVLFHGAIKNNGVYFSTKVRDKPTNEILSKFAQKMLAQ</sequence>
<feature type="compositionally biased region" description="Low complexity" evidence="5">
    <location>
        <begin position="360"/>
        <end position="373"/>
    </location>
</feature>
<dbReference type="AlphaFoldDB" id="A0AAW2YSU8"/>
<accession>A0AAW2YSU8</accession>
<organism evidence="7 8">
    <name type="scientific">Acrasis kona</name>
    <dbReference type="NCBI Taxonomy" id="1008807"/>
    <lineage>
        <taxon>Eukaryota</taxon>
        <taxon>Discoba</taxon>
        <taxon>Heterolobosea</taxon>
        <taxon>Tetramitia</taxon>
        <taxon>Eutetramitia</taxon>
        <taxon>Acrasidae</taxon>
        <taxon>Acrasis</taxon>
    </lineage>
</organism>